<evidence type="ECO:0000259" key="8">
    <source>
        <dbReference type="Pfam" id="PF02687"/>
    </source>
</evidence>
<dbReference type="RefSeq" id="WP_036944581.1">
    <property type="nucleotide sequence ID" value="NZ_JQKC01000032.1"/>
</dbReference>
<dbReference type="GO" id="GO:0044874">
    <property type="term" value="P:lipoprotein localization to outer membrane"/>
    <property type="evidence" value="ECO:0007669"/>
    <property type="project" value="TreeGrafter"/>
</dbReference>
<evidence type="ECO:0000256" key="7">
    <source>
        <dbReference type="SAM" id="Phobius"/>
    </source>
</evidence>
<dbReference type="eggNOG" id="COG4591">
    <property type="taxonomic scope" value="Bacteria"/>
</dbReference>
<dbReference type="EMBL" id="LGTC01000001">
    <property type="protein sequence ID" value="KNY27528.1"/>
    <property type="molecule type" value="Genomic_DNA"/>
</dbReference>
<dbReference type="STRING" id="398512.Bccel_2799"/>
<feature type="domain" description="MacB-like periplasmic core" evidence="9">
    <location>
        <begin position="19"/>
        <end position="218"/>
    </location>
</feature>
<dbReference type="Proteomes" id="UP000036923">
    <property type="component" value="Unassembled WGS sequence"/>
</dbReference>
<evidence type="ECO:0000256" key="1">
    <source>
        <dbReference type="ARBA" id="ARBA00004651"/>
    </source>
</evidence>
<evidence type="ECO:0000256" key="2">
    <source>
        <dbReference type="ARBA" id="ARBA00005236"/>
    </source>
</evidence>
<dbReference type="PANTHER" id="PTHR30489">
    <property type="entry name" value="LIPOPROTEIN-RELEASING SYSTEM TRANSMEMBRANE PROTEIN LOLE"/>
    <property type="match status" value="1"/>
</dbReference>
<comment type="similarity">
    <text evidence="2">Belongs to the ABC-4 integral membrane protein family. LolC/E subfamily.</text>
</comment>
<evidence type="ECO:0000259" key="9">
    <source>
        <dbReference type="Pfam" id="PF12704"/>
    </source>
</evidence>
<keyword evidence="3" id="KW-1003">Cell membrane</keyword>
<dbReference type="AlphaFoldDB" id="A0A0L6JP23"/>
<keyword evidence="6 7" id="KW-0472">Membrane</keyword>
<dbReference type="PANTHER" id="PTHR30489:SF0">
    <property type="entry name" value="LIPOPROTEIN-RELEASING SYSTEM TRANSMEMBRANE PROTEIN LOLE"/>
    <property type="match status" value="1"/>
</dbReference>
<dbReference type="Pfam" id="PF02687">
    <property type="entry name" value="FtsX"/>
    <property type="match status" value="1"/>
</dbReference>
<dbReference type="InterPro" id="IPR025857">
    <property type="entry name" value="MacB_PCD"/>
</dbReference>
<gene>
    <name evidence="10" type="ORF">Bccel_2799</name>
</gene>
<dbReference type="Pfam" id="PF12704">
    <property type="entry name" value="MacB_PCD"/>
    <property type="match status" value="1"/>
</dbReference>
<sequence>MVFSAKVAMRFLKSGKSQTIFIALGIAIGVSVQIFIGLLIQGLQQSLVNKTIGNSSQITVTSMKDDKLIGNWEDIVDKISSEKRIEKISVAADSSGFVRHDGKSEPVLVRGFLPDKADGIYNIKENIIEGEALNGDGQVLIGKEFRDKLELKLGDEIEIVNFEGKKSTLKVKGFYDLKVSSINKSWLIVNLKTSQDIFGFQNKVTGIEMQVADSDVFDTVDITKSVESIINNENLKVEDWQSQNAQLLSGLSGQSMSSIMIQVFVLVSVILGIASVLAITVMQKSKQIGILKAMGVKDRSSSLIFMFQGFFLGILGAIIGVVLGVGLIVMFSKFALNPDGTPVVPIYMNYGFIAFSGLIAVISAVAASLIPARKSSKLNPIEVIRNG</sequence>
<organism evidence="10 11">
    <name type="scientific">Pseudobacteroides cellulosolvens ATCC 35603 = DSM 2933</name>
    <dbReference type="NCBI Taxonomy" id="398512"/>
    <lineage>
        <taxon>Bacteria</taxon>
        <taxon>Bacillati</taxon>
        <taxon>Bacillota</taxon>
        <taxon>Clostridia</taxon>
        <taxon>Eubacteriales</taxon>
        <taxon>Oscillospiraceae</taxon>
        <taxon>Pseudobacteroides</taxon>
    </lineage>
</organism>
<accession>A0A0L6JP23</accession>
<dbReference type="PATRIC" id="fig|398512.5.peg.2931"/>
<evidence type="ECO:0000256" key="5">
    <source>
        <dbReference type="ARBA" id="ARBA00022989"/>
    </source>
</evidence>
<dbReference type="InterPro" id="IPR051447">
    <property type="entry name" value="Lipoprotein-release_system"/>
</dbReference>
<comment type="caution">
    <text evidence="10">The sequence shown here is derived from an EMBL/GenBank/DDBJ whole genome shotgun (WGS) entry which is preliminary data.</text>
</comment>
<evidence type="ECO:0000256" key="6">
    <source>
        <dbReference type="ARBA" id="ARBA00023136"/>
    </source>
</evidence>
<keyword evidence="11" id="KW-1185">Reference proteome</keyword>
<evidence type="ECO:0000256" key="4">
    <source>
        <dbReference type="ARBA" id="ARBA00022692"/>
    </source>
</evidence>
<protein>
    <submittedName>
        <fullName evidence="10">MacB-like periplasmic core domain containing protein</fullName>
    </submittedName>
</protein>
<feature type="domain" description="ABC3 transporter permease C-terminal" evidence="8">
    <location>
        <begin position="260"/>
        <end position="380"/>
    </location>
</feature>
<evidence type="ECO:0000256" key="3">
    <source>
        <dbReference type="ARBA" id="ARBA00022475"/>
    </source>
</evidence>
<dbReference type="InterPro" id="IPR003838">
    <property type="entry name" value="ABC3_permease_C"/>
</dbReference>
<evidence type="ECO:0000313" key="10">
    <source>
        <dbReference type="EMBL" id="KNY27528.1"/>
    </source>
</evidence>
<feature type="transmembrane region" description="Helical" evidence="7">
    <location>
        <begin position="259"/>
        <end position="282"/>
    </location>
</feature>
<feature type="transmembrane region" description="Helical" evidence="7">
    <location>
        <begin position="303"/>
        <end position="330"/>
    </location>
</feature>
<name>A0A0L6JP23_9FIRM</name>
<feature type="transmembrane region" description="Helical" evidence="7">
    <location>
        <begin position="350"/>
        <end position="370"/>
    </location>
</feature>
<keyword evidence="5 7" id="KW-1133">Transmembrane helix</keyword>
<comment type="subcellular location">
    <subcellularLocation>
        <location evidence="1">Cell membrane</location>
        <topology evidence="1">Multi-pass membrane protein</topology>
    </subcellularLocation>
</comment>
<dbReference type="OrthoDB" id="9770036at2"/>
<evidence type="ECO:0000313" key="11">
    <source>
        <dbReference type="Proteomes" id="UP000036923"/>
    </source>
</evidence>
<dbReference type="GO" id="GO:0098797">
    <property type="term" value="C:plasma membrane protein complex"/>
    <property type="evidence" value="ECO:0007669"/>
    <property type="project" value="TreeGrafter"/>
</dbReference>
<reference evidence="11" key="1">
    <citation type="submission" date="2015-07" db="EMBL/GenBank/DDBJ databases">
        <title>Near-Complete Genome Sequence of the Cellulolytic Bacterium Bacteroides (Pseudobacteroides) cellulosolvens ATCC 35603.</title>
        <authorList>
            <person name="Dassa B."/>
            <person name="Utturkar S.M."/>
            <person name="Klingeman D.M."/>
            <person name="Hurt R.A."/>
            <person name="Keller M."/>
            <person name="Xu J."/>
            <person name="Reddy Y.H.K."/>
            <person name="Borovok I."/>
            <person name="Grinberg I.R."/>
            <person name="Lamed R."/>
            <person name="Zhivin O."/>
            <person name="Bayer E.A."/>
            <person name="Brown S.D."/>
        </authorList>
    </citation>
    <scope>NUCLEOTIDE SEQUENCE [LARGE SCALE GENOMIC DNA]</scope>
    <source>
        <strain evidence="11">DSM 2933</strain>
    </source>
</reference>
<keyword evidence="4 7" id="KW-0812">Transmembrane</keyword>
<feature type="transmembrane region" description="Helical" evidence="7">
    <location>
        <begin position="20"/>
        <end position="40"/>
    </location>
</feature>
<proteinExistence type="inferred from homology"/>